<evidence type="ECO:0000256" key="10">
    <source>
        <dbReference type="RuleBase" id="RU000304"/>
    </source>
</evidence>
<dbReference type="PROSITE" id="PS50011">
    <property type="entry name" value="PROTEIN_KINASE_DOM"/>
    <property type="match status" value="1"/>
</dbReference>
<dbReference type="GO" id="GO:0000245">
    <property type="term" value="P:spliceosomal complex assembly"/>
    <property type="evidence" value="ECO:0007669"/>
    <property type="project" value="TreeGrafter"/>
</dbReference>
<dbReference type="Gene3D" id="3.30.200.20">
    <property type="entry name" value="Phosphorylase Kinase, domain 1"/>
    <property type="match status" value="1"/>
</dbReference>
<dbReference type="RefSeq" id="XP_026630383.1">
    <property type="nucleotide sequence ID" value="XM_026768686.1"/>
</dbReference>
<keyword evidence="11" id="KW-0732">Signal</keyword>
<dbReference type="Pfam" id="PF00069">
    <property type="entry name" value="Pkinase"/>
    <property type="match status" value="2"/>
</dbReference>
<dbReference type="PANTHER" id="PTHR47634:SF9">
    <property type="entry name" value="PROTEIN KINASE DOMAIN-CONTAINING PROTEIN-RELATED"/>
    <property type="match status" value="1"/>
</dbReference>
<evidence type="ECO:0000256" key="7">
    <source>
        <dbReference type="ARBA" id="ARBA00047899"/>
    </source>
</evidence>
<feature type="signal peptide" evidence="11">
    <location>
        <begin position="1"/>
        <end position="17"/>
    </location>
</feature>
<protein>
    <recommendedName>
        <fullName evidence="1">non-specific serine/threonine protein kinase</fullName>
        <ecNumber evidence="1">2.7.11.1</ecNumber>
    </recommendedName>
</protein>
<evidence type="ECO:0000256" key="4">
    <source>
        <dbReference type="ARBA" id="ARBA00022741"/>
    </source>
</evidence>
<comment type="similarity">
    <text evidence="10">Belongs to the protein kinase superfamily.</text>
</comment>
<evidence type="ECO:0000256" key="2">
    <source>
        <dbReference type="ARBA" id="ARBA00022527"/>
    </source>
</evidence>
<evidence type="ECO:0000313" key="13">
    <source>
        <dbReference type="EMBL" id="RDH37361.1"/>
    </source>
</evidence>
<gene>
    <name evidence="13" type="ORF">BDQ94DRAFT_156974</name>
</gene>
<dbReference type="AlphaFoldDB" id="A0A3F3QDN6"/>
<dbReference type="InterPro" id="IPR051334">
    <property type="entry name" value="SRPK"/>
</dbReference>
<dbReference type="EC" id="2.7.11.1" evidence="1"/>
<dbReference type="InterPro" id="IPR000719">
    <property type="entry name" value="Prot_kinase_dom"/>
</dbReference>
<keyword evidence="3" id="KW-0808">Transferase</keyword>
<dbReference type="PANTHER" id="PTHR47634">
    <property type="entry name" value="PROTEIN KINASE DOMAIN-CONTAINING PROTEIN-RELATED"/>
    <property type="match status" value="1"/>
</dbReference>
<dbReference type="Proteomes" id="UP000253729">
    <property type="component" value="Unassembled WGS sequence"/>
</dbReference>
<dbReference type="STRING" id="1341132.A0A3F3QDN6"/>
<keyword evidence="6 9" id="KW-0067">ATP-binding</keyword>
<dbReference type="GO" id="GO:0005524">
    <property type="term" value="F:ATP binding"/>
    <property type="evidence" value="ECO:0007669"/>
    <property type="project" value="UniProtKB-UniRule"/>
</dbReference>
<dbReference type="InterPro" id="IPR011009">
    <property type="entry name" value="Kinase-like_dom_sf"/>
</dbReference>
<keyword evidence="14" id="KW-1185">Reference proteome</keyword>
<name>A0A3F3QDN6_9EURO</name>
<feature type="chain" id="PRO_5017684651" description="non-specific serine/threonine protein kinase" evidence="11">
    <location>
        <begin position="18"/>
        <end position="478"/>
    </location>
</feature>
<comment type="catalytic activity">
    <reaction evidence="8">
        <text>L-seryl-[protein] + ATP = O-phospho-L-seryl-[protein] + ADP + H(+)</text>
        <dbReference type="Rhea" id="RHEA:17989"/>
        <dbReference type="Rhea" id="RHEA-COMP:9863"/>
        <dbReference type="Rhea" id="RHEA-COMP:11604"/>
        <dbReference type="ChEBI" id="CHEBI:15378"/>
        <dbReference type="ChEBI" id="CHEBI:29999"/>
        <dbReference type="ChEBI" id="CHEBI:30616"/>
        <dbReference type="ChEBI" id="CHEBI:83421"/>
        <dbReference type="ChEBI" id="CHEBI:456216"/>
        <dbReference type="EC" id="2.7.11.1"/>
    </reaction>
</comment>
<keyword evidence="5 13" id="KW-0418">Kinase</keyword>
<evidence type="ECO:0000259" key="12">
    <source>
        <dbReference type="PROSITE" id="PS50011"/>
    </source>
</evidence>
<keyword evidence="2 10" id="KW-0723">Serine/threonine-protein kinase</keyword>
<evidence type="ECO:0000313" key="14">
    <source>
        <dbReference type="Proteomes" id="UP000253729"/>
    </source>
</evidence>
<dbReference type="PROSITE" id="PS00107">
    <property type="entry name" value="PROTEIN_KINASE_ATP"/>
    <property type="match status" value="1"/>
</dbReference>
<dbReference type="InterPro" id="IPR017441">
    <property type="entry name" value="Protein_kinase_ATP_BS"/>
</dbReference>
<keyword evidence="4 9" id="KW-0547">Nucleotide-binding</keyword>
<comment type="catalytic activity">
    <reaction evidence="7">
        <text>L-threonyl-[protein] + ATP = O-phospho-L-threonyl-[protein] + ADP + H(+)</text>
        <dbReference type="Rhea" id="RHEA:46608"/>
        <dbReference type="Rhea" id="RHEA-COMP:11060"/>
        <dbReference type="Rhea" id="RHEA-COMP:11605"/>
        <dbReference type="ChEBI" id="CHEBI:15378"/>
        <dbReference type="ChEBI" id="CHEBI:30013"/>
        <dbReference type="ChEBI" id="CHEBI:30616"/>
        <dbReference type="ChEBI" id="CHEBI:61977"/>
        <dbReference type="ChEBI" id="CHEBI:456216"/>
        <dbReference type="EC" id="2.7.11.1"/>
    </reaction>
</comment>
<reference evidence="13 14" key="1">
    <citation type="submission" date="2018-07" db="EMBL/GenBank/DDBJ databases">
        <title>The genomes of Aspergillus section Nigri reveals drivers in fungal speciation.</title>
        <authorList>
            <consortium name="DOE Joint Genome Institute"/>
            <person name="Vesth T.C."/>
            <person name="Nybo J."/>
            <person name="Theobald S."/>
            <person name="Brandl J."/>
            <person name="Frisvad J.C."/>
            <person name="Nielsen K.F."/>
            <person name="Lyhne E.K."/>
            <person name="Kogle M.E."/>
            <person name="Kuo A."/>
            <person name="Riley R."/>
            <person name="Clum A."/>
            <person name="Nolan M."/>
            <person name="Lipzen A."/>
            <person name="Salamov A."/>
            <person name="Henrissat B."/>
            <person name="Wiebenga A."/>
            <person name="De vries R.P."/>
            <person name="Grigoriev I.V."/>
            <person name="Mortensen U.H."/>
            <person name="Andersen M.R."/>
            <person name="Baker S.E."/>
        </authorList>
    </citation>
    <scope>NUCLEOTIDE SEQUENCE [LARGE SCALE GENOMIC DNA]</scope>
    <source>
        <strain evidence="13 14">CBS 139.54b</strain>
    </source>
</reference>
<dbReference type="PROSITE" id="PS00108">
    <property type="entry name" value="PROTEIN_KINASE_ST"/>
    <property type="match status" value="1"/>
</dbReference>
<evidence type="ECO:0000256" key="5">
    <source>
        <dbReference type="ARBA" id="ARBA00022777"/>
    </source>
</evidence>
<proteinExistence type="inferred from homology"/>
<dbReference type="GO" id="GO:0005634">
    <property type="term" value="C:nucleus"/>
    <property type="evidence" value="ECO:0007669"/>
    <property type="project" value="TreeGrafter"/>
</dbReference>
<evidence type="ECO:0000256" key="6">
    <source>
        <dbReference type="ARBA" id="ARBA00022840"/>
    </source>
</evidence>
<sequence length="478" mass="54677">MTLFISSLLLSLHKRLAPRCFWLYEMQSLSRAMKRISFLRAKPLQLSRSLSTTPSIPQHELVDEELSPGYSPKHYYPAKPGEVLADHYQLLVKIGWGGGSTVWLARDVARYRWQAERIVALKILNNNNPRGAYHERRIEEHIAQQTPSHRGRPVIRSYLKSFELKGPIGKHLCLAYEPAREPLWLYQRRFEGDRFSLPMVKAYILIILAGLDYLHSVCKVVHTDLKLDNILIPFENNDILPRFIKEQEEAQSMQCKIDPETGRVIYRCHNNFGPLDPSGLGNIYPQITDFGAATLLGNGGDDGAVKLGTRPIQPDYYRAPEVVLGCGWSYSADIWNLGVMIWNILEGTELFTQVQDTEGSYLPRSHLAQMIALLGSPPKKLLVMSESMAQVEWSPAIIDDRGNVYKNNREYFGGPFFDKEGNFLYNDLVPARKLEDAVPSLETSDREAFLSFIKQMLTWLPEERKTARELMEHPFLND</sequence>
<dbReference type="InterPro" id="IPR008271">
    <property type="entry name" value="Ser/Thr_kinase_AS"/>
</dbReference>
<dbReference type="SUPFAM" id="SSF56112">
    <property type="entry name" value="Protein kinase-like (PK-like)"/>
    <property type="match status" value="1"/>
</dbReference>
<dbReference type="SMART" id="SM00220">
    <property type="entry name" value="S_TKc"/>
    <property type="match status" value="1"/>
</dbReference>
<dbReference type="GeneID" id="38137042"/>
<evidence type="ECO:0000256" key="8">
    <source>
        <dbReference type="ARBA" id="ARBA00048679"/>
    </source>
</evidence>
<evidence type="ECO:0000256" key="11">
    <source>
        <dbReference type="SAM" id="SignalP"/>
    </source>
</evidence>
<feature type="binding site" evidence="9">
    <location>
        <position position="122"/>
    </location>
    <ligand>
        <name>ATP</name>
        <dbReference type="ChEBI" id="CHEBI:30616"/>
    </ligand>
</feature>
<dbReference type="Gene3D" id="1.10.510.10">
    <property type="entry name" value="Transferase(Phosphotransferase) domain 1"/>
    <property type="match status" value="1"/>
</dbReference>
<evidence type="ECO:0000256" key="3">
    <source>
        <dbReference type="ARBA" id="ARBA00022679"/>
    </source>
</evidence>
<feature type="domain" description="Protein kinase" evidence="12">
    <location>
        <begin position="88"/>
        <end position="476"/>
    </location>
</feature>
<dbReference type="GO" id="GO:0004674">
    <property type="term" value="F:protein serine/threonine kinase activity"/>
    <property type="evidence" value="ECO:0007669"/>
    <property type="project" value="UniProtKB-KW"/>
</dbReference>
<evidence type="ECO:0000256" key="9">
    <source>
        <dbReference type="PROSITE-ProRule" id="PRU10141"/>
    </source>
</evidence>
<dbReference type="EMBL" id="KZ852035">
    <property type="protein sequence ID" value="RDH37361.1"/>
    <property type="molecule type" value="Genomic_DNA"/>
</dbReference>
<dbReference type="GO" id="GO:0050684">
    <property type="term" value="P:regulation of mRNA processing"/>
    <property type="evidence" value="ECO:0007669"/>
    <property type="project" value="TreeGrafter"/>
</dbReference>
<evidence type="ECO:0000256" key="1">
    <source>
        <dbReference type="ARBA" id="ARBA00012513"/>
    </source>
</evidence>
<accession>A0A3F3QDN6</accession>
<organism evidence="13 14">
    <name type="scientific">Aspergillus welwitschiae</name>
    <dbReference type="NCBI Taxonomy" id="1341132"/>
    <lineage>
        <taxon>Eukaryota</taxon>
        <taxon>Fungi</taxon>
        <taxon>Dikarya</taxon>
        <taxon>Ascomycota</taxon>
        <taxon>Pezizomycotina</taxon>
        <taxon>Eurotiomycetes</taxon>
        <taxon>Eurotiomycetidae</taxon>
        <taxon>Eurotiales</taxon>
        <taxon>Aspergillaceae</taxon>
        <taxon>Aspergillus</taxon>
        <taxon>Aspergillus subgen. Circumdati</taxon>
    </lineage>
</organism>
<dbReference type="GO" id="GO:0005737">
    <property type="term" value="C:cytoplasm"/>
    <property type="evidence" value="ECO:0007669"/>
    <property type="project" value="TreeGrafter"/>
</dbReference>